<feature type="domain" description="UDP-3-O-[3-hydroxymyristoyl] glucosamine N-acyltransferase non-repeat region" evidence="9">
    <location>
        <begin position="33"/>
        <end position="105"/>
    </location>
</feature>
<keyword evidence="4 7" id="KW-0677">Repeat</keyword>
<name>E3DRD9_HALPG</name>
<dbReference type="CDD" id="cd03352">
    <property type="entry name" value="LbH_LpxD"/>
    <property type="match status" value="1"/>
</dbReference>
<dbReference type="KEGG" id="hpk:Hprae_1946"/>
<dbReference type="InterPro" id="IPR020573">
    <property type="entry name" value="UDP_GlcNAc_AcTrfase_non-rep"/>
</dbReference>
<dbReference type="PATRIC" id="fig|572479.3.peg.1981"/>
<gene>
    <name evidence="7" type="primary">lpxD</name>
    <name evidence="10" type="ordered locus">Hprae_1946</name>
</gene>
<keyword evidence="5 7" id="KW-0443">Lipid metabolism</keyword>
<keyword evidence="6 7" id="KW-0012">Acyltransferase</keyword>
<evidence type="ECO:0000256" key="7">
    <source>
        <dbReference type="HAMAP-Rule" id="MF_00523"/>
    </source>
</evidence>
<dbReference type="GO" id="GO:0009245">
    <property type="term" value="P:lipid A biosynthetic process"/>
    <property type="evidence" value="ECO:0007669"/>
    <property type="project" value="UniProtKB-UniRule"/>
</dbReference>
<dbReference type="Gene3D" id="2.160.10.10">
    <property type="entry name" value="Hexapeptide repeat proteins"/>
    <property type="match status" value="1"/>
</dbReference>
<dbReference type="Proteomes" id="UP000006866">
    <property type="component" value="Chromosome"/>
</dbReference>
<keyword evidence="11" id="KW-1185">Reference proteome</keyword>
<dbReference type="EC" id="2.3.1.191" evidence="7"/>
<evidence type="ECO:0000313" key="10">
    <source>
        <dbReference type="EMBL" id="ADO78071.1"/>
    </source>
</evidence>
<evidence type="ECO:0000256" key="8">
    <source>
        <dbReference type="SAM" id="Coils"/>
    </source>
</evidence>
<keyword evidence="1 7" id="KW-0444">Lipid biosynthesis</keyword>
<comment type="pathway">
    <text evidence="7">Bacterial outer membrane biogenesis; LPS lipid A biosynthesis.</text>
</comment>
<accession>E3DRD9</accession>
<dbReference type="OrthoDB" id="9782926at2"/>
<comment type="similarity">
    <text evidence="7">Belongs to the transferase hexapeptide repeat family. LpxD subfamily.</text>
</comment>
<dbReference type="GO" id="GO:0103118">
    <property type="term" value="F:UDP-3-O-[(3R)-3-hydroxyacyl]-glucosamine N-acyltransferase activity"/>
    <property type="evidence" value="ECO:0007669"/>
    <property type="project" value="UniProtKB-EC"/>
</dbReference>
<dbReference type="NCBIfam" id="NF002060">
    <property type="entry name" value="PRK00892.1"/>
    <property type="match status" value="1"/>
</dbReference>
<dbReference type="STRING" id="572479.Hprae_1946"/>
<proteinExistence type="inferred from homology"/>
<comment type="subunit">
    <text evidence="7">Homotrimer.</text>
</comment>
<evidence type="ECO:0000256" key="3">
    <source>
        <dbReference type="ARBA" id="ARBA00022679"/>
    </source>
</evidence>
<evidence type="ECO:0000259" key="9">
    <source>
        <dbReference type="Pfam" id="PF04613"/>
    </source>
</evidence>
<evidence type="ECO:0000256" key="1">
    <source>
        <dbReference type="ARBA" id="ARBA00022516"/>
    </source>
</evidence>
<comment type="catalytic activity">
    <reaction evidence="7">
        <text>a UDP-3-O-[(3R)-3-hydroxyacyl]-alpha-D-glucosamine + a (3R)-hydroxyacyl-[ACP] = a UDP-2-N,3-O-bis[(3R)-3-hydroxyacyl]-alpha-D-glucosamine + holo-[ACP] + H(+)</text>
        <dbReference type="Rhea" id="RHEA:53836"/>
        <dbReference type="Rhea" id="RHEA-COMP:9685"/>
        <dbReference type="Rhea" id="RHEA-COMP:9945"/>
        <dbReference type="ChEBI" id="CHEBI:15378"/>
        <dbReference type="ChEBI" id="CHEBI:64479"/>
        <dbReference type="ChEBI" id="CHEBI:78827"/>
        <dbReference type="ChEBI" id="CHEBI:137740"/>
        <dbReference type="ChEBI" id="CHEBI:137748"/>
        <dbReference type="EC" id="2.3.1.191"/>
    </reaction>
</comment>
<dbReference type="AlphaFoldDB" id="E3DRD9"/>
<reference evidence="11" key="1">
    <citation type="submission" date="2010-10" db="EMBL/GenBank/DDBJ databases">
        <title>The complete genome of Halanaerobium praevalens DSM 2228.</title>
        <authorList>
            <consortium name="US DOE Joint Genome Institute (JGI-PGF)"/>
            <person name="Lucas S."/>
            <person name="Copeland A."/>
            <person name="Lapidus A."/>
            <person name="Glavina del Rio T."/>
            <person name="Dalin E."/>
            <person name="Tice H."/>
            <person name="Bruce D."/>
            <person name="Goodwin L."/>
            <person name="Pitluck S."/>
            <person name="Kyrpides N."/>
            <person name="Mavromatis K."/>
            <person name="Ivanova N."/>
            <person name="Ovchinnikova G."/>
            <person name="Chertkov O."/>
            <person name="Detter J.C."/>
            <person name="Han C."/>
            <person name="Larimer F."/>
            <person name="Land M."/>
            <person name="Hauser L."/>
            <person name="Markowitz V."/>
            <person name="Cheng J.-F."/>
            <person name="Hugenholtz P."/>
            <person name="Woyke T."/>
            <person name="Wu D."/>
            <person name="Tindall B."/>
            <person name="Pomrenke H.G."/>
            <person name="Brambilla E."/>
            <person name="Klenk H.-P."/>
            <person name="Eisen J.A."/>
        </authorList>
    </citation>
    <scope>NUCLEOTIDE SEQUENCE [LARGE SCALE GENOMIC DNA]</scope>
    <source>
        <strain evidence="11">ATCC 33744 / DSM 2228 / GSL</strain>
    </source>
</reference>
<protein>
    <recommendedName>
        <fullName evidence="7">UDP-3-O-acylglucosamine N-acyltransferase</fullName>
        <ecNumber evidence="7">2.3.1.191</ecNumber>
    </recommendedName>
</protein>
<feature type="active site" description="Proton acceptor" evidence="7">
    <location>
        <position position="256"/>
    </location>
</feature>
<dbReference type="HAMAP" id="MF_00523">
    <property type="entry name" value="LpxD"/>
    <property type="match status" value="1"/>
</dbReference>
<keyword evidence="8" id="KW-0175">Coiled coil</keyword>
<dbReference type="PANTHER" id="PTHR43378">
    <property type="entry name" value="UDP-3-O-ACYLGLUCOSAMINE N-ACYLTRANSFERASE"/>
    <property type="match status" value="1"/>
</dbReference>
<sequence>MTKEQENNQKNKCKYKIAQIASLTGAELKGQADILVDNACGVQESNQSSVTFVDQKDYLKQALNSKAPVIVSSYQIYSELDSKLNSQKTFLLTDNPRRVYALAAAALTARPYQSQKISKKAVIDQSAKLGKNLSIHPGVVIAENTKIGDNTILAPGVIIGPEVEIGANCLLHPGVIIERDSIIKKRVIIQSGAVIGSDGFGYATDSDGHHKIPQQGNVIIESGVEIGANVTIDRGASGPTIIKRGSKLDNLIQIAHNVEVGEESLLISQTGIAGSTKLGKRVTLGGQAGVVGHIELADQTTAAARAMVTASTKKGDFISGAPAQNHRQALKEQAYLRRLPKYIEKIKKLEQKLKELESK</sequence>
<dbReference type="RefSeq" id="WP_014554088.1">
    <property type="nucleotide sequence ID" value="NC_017455.1"/>
</dbReference>
<organism evidence="10 11">
    <name type="scientific">Halanaerobium praevalens (strain ATCC 33744 / DSM 2228 / GSL)</name>
    <dbReference type="NCBI Taxonomy" id="572479"/>
    <lineage>
        <taxon>Bacteria</taxon>
        <taxon>Bacillati</taxon>
        <taxon>Bacillota</taxon>
        <taxon>Clostridia</taxon>
        <taxon>Halanaerobiales</taxon>
        <taxon>Halanaerobiaceae</taxon>
        <taxon>Halanaerobium</taxon>
    </lineage>
</organism>
<dbReference type="GO" id="GO:0016410">
    <property type="term" value="F:N-acyltransferase activity"/>
    <property type="evidence" value="ECO:0007669"/>
    <property type="project" value="InterPro"/>
</dbReference>
<dbReference type="NCBIfam" id="TIGR01853">
    <property type="entry name" value="lipid_A_lpxD"/>
    <property type="match status" value="1"/>
</dbReference>
<evidence type="ECO:0000313" key="11">
    <source>
        <dbReference type="Proteomes" id="UP000006866"/>
    </source>
</evidence>
<dbReference type="Gene3D" id="3.40.1390.10">
    <property type="entry name" value="MurE/MurF, N-terminal domain"/>
    <property type="match status" value="1"/>
</dbReference>
<dbReference type="InterPro" id="IPR001451">
    <property type="entry name" value="Hexapep"/>
</dbReference>
<evidence type="ECO:0000256" key="6">
    <source>
        <dbReference type="ARBA" id="ARBA00023315"/>
    </source>
</evidence>
<dbReference type="SUPFAM" id="SSF51161">
    <property type="entry name" value="Trimeric LpxA-like enzymes"/>
    <property type="match status" value="1"/>
</dbReference>
<dbReference type="Pfam" id="PF04613">
    <property type="entry name" value="LpxD"/>
    <property type="match status" value="1"/>
</dbReference>
<dbReference type="PANTHER" id="PTHR43378:SF2">
    <property type="entry name" value="UDP-3-O-ACYLGLUCOSAMINE N-ACYLTRANSFERASE 1, MITOCHONDRIAL-RELATED"/>
    <property type="match status" value="1"/>
</dbReference>
<keyword evidence="3 7" id="KW-0808">Transferase</keyword>
<evidence type="ECO:0000256" key="2">
    <source>
        <dbReference type="ARBA" id="ARBA00022556"/>
    </source>
</evidence>
<dbReference type="InterPro" id="IPR011004">
    <property type="entry name" value="Trimer_LpxA-like_sf"/>
</dbReference>
<reference evidence="10 11" key="2">
    <citation type="journal article" date="2011" name="Stand. Genomic Sci.">
        <title>Complete genome sequence of the extremely halophilic Halanaerobium praevalens type strain (GSL).</title>
        <authorList>
            <person name="Ivanova N."/>
            <person name="Sikorski J."/>
            <person name="Chertkov O."/>
            <person name="Nolan M."/>
            <person name="Lucas S."/>
            <person name="Hammon N."/>
            <person name="Deshpande S."/>
            <person name="Cheng J.F."/>
            <person name="Tapia R."/>
            <person name="Han C."/>
            <person name="Goodwin L."/>
            <person name="Pitluck S."/>
            <person name="Huntemann M."/>
            <person name="Liolios K."/>
            <person name="Pagani I."/>
            <person name="Mavromatis K."/>
            <person name="Ovchinikova G."/>
            <person name="Pati A."/>
            <person name="Chen A."/>
            <person name="Palaniappan K."/>
            <person name="Land M."/>
            <person name="Hauser L."/>
            <person name="Brambilla E.M."/>
            <person name="Kannan K.P."/>
            <person name="Rohde M."/>
            <person name="Tindall B.J."/>
            <person name="Goker M."/>
            <person name="Detter J.C."/>
            <person name="Woyke T."/>
            <person name="Bristow J."/>
            <person name="Eisen J.A."/>
            <person name="Markowitz V."/>
            <person name="Hugenholtz P."/>
            <person name="Kyrpides N.C."/>
            <person name="Klenk H.P."/>
            <person name="Lapidus A."/>
        </authorList>
    </citation>
    <scope>NUCLEOTIDE SEQUENCE [LARGE SCALE GENOMIC DNA]</scope>
    <source>
        <strain evidence="11">ATCC 33744 / DSM 2228 / GSL</strain>
    </source>
</reference>
<evidence type="ECO:0000256" key="5">
    <source>
        <dbReference type="ARBA" id="ARBA00023098"/>
    </source>
</evidence>
<dbReference type="HOGENOM" id="CLU_049865_0_0_9"/>
<dbReference type="GO" id="GO:0016020">
    <property type="term" value="C:membrane"/>
    <property type="evidence" value="ECO:0007669"/>
    <property type="project" value="GOC"/>
</dbReference>
<keyword evidence="2 7" id="KW-0441">Lipid A biosynthesis</keyword>
<dbReference type="Pfam" id="PF00132">
    <property type="entry name" value="Hexapep"/>
    <property type="match status" value="2"/>
</dbReference>
<dbReference type="UniPathway" id="UPA00973"/>
<dbReference type="InterPro" id="IPR007691">
    <property type="entry name" value="LpxD"/>
</dbReference>
<dbReference type="eggNOG" id="COG1044">
    <property type="taxonomic scope" value="Bacteria"/>
</dbReference>
<comment type="function">
    <text evidence="7">Catalyzes the N-acylation of UDP-3-O-acylglucosamine using 3-hydroxyacyl-ACP as the acyl donor. Is involved in the biosynthesis of lipid A, a phosphorylated glycolipid that anchors the lipopolysaccharide to the outer membrane of the cell.</text>
</comment>
<feature type="coiled-coil region" evidence="8">
    <location>
        <begin position="332"/>
        <end position="359"/>
    </location>
</feature>
<dbReference type="EMBL" id="CP002175">
    <property type="protein sequence ID" value="ADO78071.1"/>
    <property type="molecule type" value="Genomic_DNA"/>
</dbReference>
<evidence type="ECO:0000256" key="4">
    <source>
        <dbReference type="ARBA" id="ARBA00022737"/>
    </source>
</evidence>